<keyword evidence="4" id="KW-1185">Reference proteome</keyword>
<proteinExistence type="predicted"/>
<dbReference type="STRING" id="252740.A0A423WNI9"/>
<dbReference type="OrthoDB" id="5279542at2759"/>
<reference evidence="3 4" key="1">
    <citation type="submission" date="2015-09" db="EMBL/GenBank/DDBJ databases">
        <title>Host preference determinants of Valsa canker pathogens revealed by comparative genomics.</title>
        <authorList>
            <person name="Yin Z."/>
            <person name="Huang L."/>
        </authorList>
    </citation>
    <scope>NUCLEOTIDE SEQUENCE [LARGE SCALE GENOMIC DNA]</scope>
    <source>
        <strain evidence="3 4">YSFL</strain>
    </source>
</reference>
<dbReference type="EMBL" id="LJZO01000001">
    <property type="protein sequence ID" value="ROW05028.1"/>
    <property type="molecule type" value="Genomic_DNA"/>
</dbReference>
<comment type="caution">
    <text evidence="3">The sequence shown here is derived from an EMBL/GenBank/DDBJ whole genome shotgun (WGS) entry which is preliminary data.</text>
</comment>
<feature type="transmembrane region" description="Helical" evidence="2">
    <location>
        <begin position="145"/>
        <end position="166"/>
    </location>
</feature>
<gene>
    <name evidence="3" type="ORF">VSDG_00651</name>
</gene>
<accession>A0A423WNI9</accession>
<feature type="transmembrane region" description="Helical" evidence="2">
    <location>
        <begin position="60"/>
        <end position="81"/>
    </location>
</feature>
<dbReference type="Proteomes" id="UP000284375">
    <property type="component" value="Unassembled WGS sequence"/>
</dbReference>
<feature type="transmembrane region" description="Helical" evidence="2">
    <location>
        <begin position="33"/>
        <end position="54"/>
    </location>
</feature>
<sequence length="255" mass="28311">MSSTELPGSVGTTADGSDQQQRHQTPRWAKAKLILRLVVIVASVVATIVSLVWISTPWMYGIWLTVSPLYTLPYAISSLLWEAIEAIMIGVKSRGIQPVTHLVCELILWLCGLSLAIVWIIFTIPYSGDPTFKDFVIKWTDLFCFWSAVVLVMAMCQFALFVFACIEVDRKRRVLKNNVKQTVRLIGEGGPNSGTLAQLDSTEPNGPVELPVMSTGPVEMHVEERPMEMVGEPGAREMSVAAEDTNGNQKYVLRR</sequence>
<evidence type="ECO:0000256" key="2">
    <source>
        <dbReference type="SAM" id="Phobius"/>
    </source>
</evidence>
<evidence type="ECO:0000313" key="4">
    <source>
        <dbReference type="Proteomes" id="UP000284375"/>
    </source>
</evidence>
<protein>
    <recommendedName>
        <fullName evidence="5">MARVEL domain-containing protein</fullName>
    </recommendedName>
</protein>
<feature type="region of interest" description="Disordered" evidence="1">
    <location>
        <begin position="1"/>
        <end position="23"/>
    </location>
</feature>
<evidence type="ECO:0000256" key="1">
    <source>
        <dbReference type="SAM" id="MobiDB-lite"/>
    </source>
</evidence>
<name>A0A423WNI9_CYTCH</name>
<keyword evidence="2" id="KW-0812">Transmembrane</keyword>
<organism evidence="3 4">
    <name type="scientific">Cytospora chrysosperma</name>
    <name type="common">Cytospora canker fungus</name>
    <name type="synonym">Sphaeria chrysosperma</name>
    <dbReference type="NCBI Taxonomy" id="252740"/>
    <lineage>
        <taxon>Eukaryota</taxon>
        <taxon>Fungi</taxon>
        <taxon>Dikarya</taxon>
        <taxon>Ascomycota</taxon>
        <taxon>Pezizomycotina</taxon>
        <taxon>Sordariomycetes</taxon>
        <taxon>Sordariomycetidae</taxon>
        <taxon>Diaporthales</taxon>
        <taxon>Cytosporaceae</taxon>
        <taxon>Cytospora</taxon>
    </lineage>
</organism>
<feature type="transmembrane region" description="Helical" evidence="2">
    <location>
        <begin position="102"/>
        <end position="125"/>
    </location>
</feature>
<dbReference type="AlphaFoldDB" id="A0A423WNI9"/>
<evidence type="ECO:0008006" key="5">
    <source>
        <dbReference type="Google" id="ProtNLM"/>
    </source>
</evidence>
<evidence type="ECO:0000313" key="3">
    <source>
        <dbReference type="EMBL" id="ROW05028.1"/>
    </source>
</evidence>
<keyword evidence="2" id="KW-1133">Transmembrane helix</keyword>
<keyword evidence="2" id="KW-0472">Membrane</keyword>